<dbReference type="Gene3D" id="3.40.50.300">
    <property type="entry name" value="P-loop containing nucleotide triphosphate hydrolases"/>
    <property type="match status" value="1"/>
</dbReference>
<dbReference type="InterPro" id="IPR042174">
    <property type="entry name" value="RecF_2"/>
</dbReference>
<keyword evidence="4 9" id="KW-0963">Cytoplasm</keyword>
<evidence type="ECO:0000256" key="9">
    <source>
        <dbReference type="HAMAP-Rule" id="MF_00365"/>
    </source>
</evidence>
<evidence type="ECO:0000256" key="10">
    <source>
        <dbReference type="RuleBase" id="RU000578"/>
    </source>
</evidence>
<dbReference type="Proteomes" id="UP000033121">
    <property type="component" value="Unassembled WGS sequence"/>
</dbReference>
<dbReference type="GO" id="GO:0005737">
    <property type="term" value="C:cytoplasm"/>
    <property type="evidence" value="ECO:0007669"/>
    <property type="project" value="UniProtKB-SubCell"/>
</dbReference>
<comment type="subcellular location">
    <subcellularLocation>
        <location evidence="1 9 10">Cytoplasm</location>
    </subcellularLocation>
</comment>
<keyword evidence="9 10" id="KW-0227">DNA damage</keyword>
<name>A0A0E9N7F9_9BACT</name>
<dbReference type="PANTHER" id="PTHR32182">
    <property type="entry name" value="DNA REPLICATION AND REPAIR PROTEIN RECF"/>
    <property type="match status" value="1"/>
</dbReference>
<evidence type="ECO:0000256" key="4">
    <source>
        <dbReference type="ARBA" id="ARBA00022490"/>
    </source>
</evidence>
<gene>
    <name evidence="9 12" type="primary">recF</name>
    <name evidence="12" type="ORF">FPE01S_07_00290</name>
</gene>
<keyword evidence="8 9" id="KW-0238">DNA-binding</keyword>
<dbReference type="STRING" id="1220578.FPE01S_07_00290"/>
<evidence type="ECO:0000256" key="2">
    <source>
        <dbReference type="ARBA" id="ARBA00008016"/>
    </source>
</evidence>
<feature type="binding site" evidence="9">
    <location>
        <begin position="31"/>
        <end position="38"/>
    </location>
    <ligand>
        <name>ATP</name>
        <dbReference type="ChEBI" id="CHEBI:30616"/>
    </ligand>
</feature>
<dbReference type="EMBL" id="BBWV01000007">
    <property type="protein sequence ID" value="GAO45641.1"/>
    <property type="molecule type" value="Genomic_DNA"/>
</dbReference>
<dbReference type="PROSITE" id="PS00618">
    <property type="entry name" value="RECF_2"/>
    <property type="match status" value="1"/>
</dbReference>
<dbReference type="GO" id="GO:0005524">
    <property type="term" value="F:ATP binding"/>
    <property type="evidence" value="ECO:0007669"/>
    <property type="project" value="UniProtKB-UniRule"/>
</dbReference>
<dbReference type="InterPro" id="IPR018078">
    <property type="entry name" value="DNA-binding_RecF_CS"/>
</dbReference>
<evidence type="ECO:0000313" key="12">
    <source>
        <dbReference type="EMBL" id="GAO45641.1"/>
    </source>
</evidence>
<dbReference type="RefSeq" id="WP_046371657.1">
    <property type="nucleotide sequence ID" value="NZ_BBWV01000007.1"/>
</dbReference>
<organism evidence="12 13">
    <name type="scientific">Flavihumibacter petaseus NBRC 106054</name>
    <dbReference type="NCBI Taxonomy" id="1220578"/>
    <lineage>
        <taxon>Bacteria</taxon>
        <taxon>Pseudomonadati</taxon>
        <taxon>Bacteroidota</taxon>
        <taxon>Chitinophagia</taxon>
        <taxon>Chitinophagales</taxon>
        <taxon>Chitinophagaceae</taxon>
        <taxon>Flavihumibacter</taxon>
    </lineage>
</organism>
<keyword evidence="5 9" id="KW-0235">DNA replication</keyword>
<keyword evidence="9 10" id="KW-0742">SOS response</keyword>
<evidence type="ECO:0000256" key="8">
    <source>
        <dbReference type="ARBA" id="ARBA00023125"/>
    </source>
</evidence>
<evidence type="ECO:0000256" key="3">
    <source>
        <dbReference type="ARBA" id="ARBA00020170"/>
    </source>
</evidence>
<evidence type="ECO:0000256" key="6">
    <source>
        <dbReference type="ARBA" id="ARBA00022741"/>
    </source>
</evidence>
<dbReference type="InterPro" id="IPR003395">
    <property type="entry name" value="RecF/RecN/SMC_N"/>
</dbReference>
<reference evidence="12 13" key="1">
    <citation type="submission" date="2015-04" db="EMBL/GenBank/DDBJ databases">
        <title>Whole genome shotgun sequence of Flavihumibacter petaseus NBRC 106054.</title>
        <authorList>
            <person name="Miyazawa S."/>
            <person name="Hosoyama A."/>
            <person name="Hashimoto M."/>
            <person name="Noguchi M."/>
            <person name="Tsuchikane K."/>
            <person name="Ohji S."/>
            <person name="Yamazoe A."/>
            <person name="Ichikawa N."/>
            <person name="Kimura A."/>
            <person name="Fujita N."/>
        </authorList>
    </citation>
    <scope>NUCLEOTIDE SEQUENCE [LARGE SCALE GENOMIC DNA]</scope>
    <source>
        <strain evidence="12 13">NBRC 106054</strain>
    </source>
</reference>
<dbReference type="AlphaFoldDB" id="A0A0E9N7F9"/>
<keyword evidence="6 9" id="KW-0547">Nucleotide-binding</keyword>
<comment type="similarity">
    <text evidence="2 9 10">Belongs to the RecF family.</text>
</comment>
<dbReference type="PROSITE" id="PS00617">
    <property type="entry name" value="RECF_1"/>
    <property type="match status" value="1"/>
</dbReference>
<dbReference type="Gene3D" id="1.20.1050.90">
    <property type="entry name" value="RecF/RecN/SMC, N-terminal domain"/>
    <property type="match status" value="1"/>
</dbReference>
<dbReference type="HAMAP" id="MF_00365">
    <property type="entry name" value="RecF"/>
    <property type="match status" value="1"/>
</dbReference>
<dbReference type="GO" id="GO:0003697">
    <property type="term" value="F:single-stranded DNA binding"/>
    <property type="evidence" value="ECO:0007669"/>
    <property type="project" value="UniProtKB-UniRule"/>
</dbReference>
<feature type="domain" description="RecF/RecN/SMC N-terminal" evidence="11">
    <location>
        <begin position="4"/>
        <end position="346"/>
    </location>
</feature>
<evidence type="ECO:0000259" key="11">
    <source>
        <dbReference type="Pfam" id="PF02463"/>
    </source>
</evidence>
<evidence type="ECO:0000313" key="13">
    <source>
        <dbReference type="Proteomes" id="UP000033121"/>
    </source>
</evidence>
<keyword evidence="13" id="KW-1185">Reference proteome</keyword>
<keyword evidence="7 9" id="KW-0067">ATP-binding</keyword>
<keyword evidence="9 10" id="KW-0234">DNA repair</keyword>
<protein>
    <recommendedName>
        <fullName evidence="3 9">DNA replication and repair protein RecF</fullName>
    </recommendedName>
</protein>
<accession>A0A0E9N7F9</accession>
<dbReference type="PANTHER" id="PTHR32182:SF0">
    <property type="entry name" value="DNA REPLICATION AND REPAIR PROTEIN RECF"/>
    <property type="match status" value="1"/>
</dbReference>
<dbReference type="OrthoDB" id="9803889at2"/>
<dbReference type="GO" id="GO:0006260">
    <property type="term" value="P:DNA replication"/>
    <property type="evidence" value="ECO:0007669"/>
    <property type="project" value="UniProtKB-UniRule"/>
</dbReference>
<dbReference type="GO" id="GO:0006302">
    <property type="term" value="P:double-strand break repair"/>
    <property type="evidence" value="ECO:0007669"/>
    <property type="project" value="TreeGrafter"/>
</dbReference>
<proteinExistence type="inferred from homology"/>
<dbReference type="NCBIfam" id="TIGR00611">
    <property type="entry name" value="recf"/>
    <property type="match status" value="1"/>
</dbReference>
<evidence type="ECO:0000256" key="1">
    <source>
        <dbReference type="ARBA" id="ARBA00004496"/>
    </source>
</evidence>
<evidence type="ECO:0000256" key="7">
    <source>
        <dbReference type="ARBA" id="ARBA00022840"/>
    </source>
</evidence>
<dbReference type="SUPFAM" id="SSF52540">
    <property type="entry name" value="P-loop containing nucleoside triphosphate hydrolases"/>
    <property type="match status" value="1"/>
</dbReference>
<comment type="caution">
    <text evidence="12">The sequence shown here is derived from an EMBL/GenBank/DDBJ whole genome shotgun (WGS) entry which is preliminary data.</text>
</comment>
<dbReference type="InterPro" id="IPR027417">
    <property type="entry name" value="P-loop_NTPase"/>
</dbReference>
<dbReference type="Pfam" id="PF02463">
    <property type="entry name" value="SMC_N"/>
    <property type="match status" value="1"/>
</dbReference>
<sequence>MLSIQSISVFQYKNYGNQSWDFKEKIVGISGRNGIGKTNLLDAVYYCCFTKSYFAKSDTQLVTHGAQGLRVAAEFLRNGSPYSVTAIIRENGKKEFRVNDTLCEKMADHIGQLPAVMVAPDDVQIITDGSEERRRFMDSLFSQFDHHYLLQLMAYNRLLLQRNGLLRQLSENGRKGLDLLDVIDAQLLAPAQYVHNQRKTYLAQLIEIIKKQYAGIAGEDYFPDLSYESPLLEDSLAKWLEKNRDKDIFAQRTTTGLHRDDLAIKLDDKLFRLTASQGQRKSLLFALKLAAFEMLKNFKGFAPLLLLDDVFEKLDETRMQNLLTEVCVRNDGQVFLTDTHPERIKKSLERLHSGFQLLELGKG</sequence>
<dbReference type="GO" id="GO:0009432">
    <property type="term" value="P:SOS response"/>
    <property type="evidence" value="ECO:0007669"/>
    <property type="project" value="UniProtKB-UniRule"/>
</dbReference>
<evidence type="ECO:0000256" key="5">
    <source>
        <dbReference type="ARBA" id="ARBA00022705"/>
    </source>
</evidence>
<comment type="function">
    <text evidence="9 10">The RecF protein is involved in DNA metabolism; it is required for DNA replication and normal SOS inducibility. RecF binds preferentially to single-stranded, linear DNA. It also seems to bind ATP.</text>
</comment>
<dbReference type="GO" id="GO:0000731">
    <property type="term" value="P:DNA synthesis involved in DNA repair"/>
    <property type="evidence" value="ECO:0007669"/>
    <property type="project" value="TreeGrafter"/>
</dbReference>
<dbReference type="InterPro" id="IPR001238">
    <property type="entry name" value="DNA-binding_RecF"/>
</dbReference>